<protein>
    <submittedName>
        <fullName evidence="2">Uncharacterized protein</fullName>
    </submittedName>
</protein>
<name>A0A951UQZ9_9CYAN</name>
<reference evidence="2" key="1">
    <citation type="submission" date="2021-05" db="EMBL/GenBank/DDBJ databases">
        <authorList>
            <person name="Pietrasiak N."/>
            <person name="Ward R."/>
            <person name="Stajich J.E."/>
            <person name="Kurbessoian T."/>
        </authorList>
    </citation>
    <scope>NUCLEOTIDE SEQUENCE</scope>
    <source>
        <strain evidence="2">UHER 2000/2452</strain>
    </source>
</reference>
<gene>
    <name evidence="2" type="ORF">KME15_20090</name>
</gene>
<evidence type="ECO:0000256" key="1">
    <source>
        <dbReference type="SAM" id="MobiDB-lite"/>
    </source>
</evidence>
<proteinExistence type="predicted"/>
<evidence type="ECO:0000313" key="3">
    <source>
        <dbReference type="Proteomes" id="UP000757435"/>
    </source>
</evidence>
<dbReference type="AlphaFoldDB" id="A0A951UQZ9"/>
<accession>A0A951UQZ9</accession>
<evidence type="ECO:0000313" key="2">
    <source>
        <dbReference type="EMBL" id="MBW4660983.1"/>
    </source>
</evidence>
<feature type="compositionally biased region" description="Basic and acidic residues" evidence="1">
    <location>
        <begin position="1"/>
        <end position="10"/>
    </location>
</feature>
<dbReference type="EMBL" id="JAHHHD010000028">
    <property type="protein sequence ID" value="MBW4660983.1"/>
    <property type="molecule type" value="Genomic_DNA"/>
</dbReference>
<sequence>MLNQTLDRKSPTSADLTPVDRGSGRTLDTQTIAQAEFNAHIEQQADAIAPEDSLLNKYRRIIDRDAFLPTLEELRTIYARVGGIITQNPCNPRFYEMAMPGKTLVGTRESLWNWYWDRREMMALVAAARPLPF</sequence>
<organism evidence="2 3">
    <name type="scientific">Drouetiella hepatica Uher 2000/2452</name>
    <dbReference type="NCBI Taxonomy" id="904376"/>
    <lineage>
        <taxon>Bacteria</taxon>
        <taxon>Bacillati</taxon>
        <taxon>Cyanobacteriota</taxon>
        <taxon>Cyanophyceae</taxon>
        <taxon>Oculatellales</taxon>
        <taxon>Oculatellaceae</taxon>
        <taxon>Drouetiella</taxon>
    </lineage>
</organism>
<comment type="caution">
    <text evidence="2">The sequence shown here is derived from an EMBL/GenBank/DDBJ whole genome shotgun (WGS) entry which is preliminary data.</text>
</comment>
<feature type="region of interest" description="Disordered" evidence="1">
    <location>
        <begin position="1"/>
        <end position="24"/>
    </location>
</feature>
<reference evidence="2" key="2">
    <citation type="journal article" date="2022" name="Microbiol. Resour. Announc.">
        <title>Metagenome Sequencing to Explore Phylogenomics of Terrestrial Cyanobacteria.</title>
        <authorList>
            <person name="Ward R.D."/>
            <person name="Stajich J.E."/>
            <person name="Johansen J.R."/>
            <person name="Huntemann M."/>
            <person name="Clum A."/>
            <person name="Foster B."/>
            <person name="Foster B."/>
            <person name="Roux S."/>
            <person name="Palaniappan K."/>
            <person name="Varghese N."/>
            <person name="Mukherjee S."/>
            <person name="Reddy T.B.K."/>
            <person name="Daum C."/>
            <person name="Copeland A."/>
            <person name="Chen I.A."/>
            <person name="Ivanova N.N."/>
            <person name="Kyrpides N.C."/>
            <person name="Shapiro N."/>
            <person name="Eloe-Fadrosh E.A."/>
            <person name="Pietrasiak N."/>
        </authorList>
    </citation>
    <scope>NUCLEOTIDE SEQUENCE</scope>
    <source>
        <strain evidence="2">UHER 2000/2452</strain>
    </source>
</reference>
<dbReference type="Proteomes" id="UP000757435">
    <property type="component" value="Unassembled WGS sequence"/>
</dbReference>